<dbReference type="SUPFAM" id="SSF54862">
    <property type="entry name" value="4Fe-4S ferredoxins"/>
    <property type="match status" value="1"/>
</dbReference>
<keyword evidence="7" id="KW-0677">Repeat</keyword>
<feature type="domain" description="2Fe-2S ferredoxin-type" evidence="14">
    <location>
        <begin position="4"/>
        <end position="79"/>
    </location>
</feature>
<keyword evidence="17" id="KW-0560">Oxidoreductase</keyword>
<keyword evidence="6" id="KW-0479">Metal-binding</keyword>
<evidence type="ECO:0000313" key="17">
    <source>
        <dbReference type="EMBL" id="MPM33918.1"/>
    </source>
</evidence>
<keyword evidence="8" id="KW-1278">Translocase</keyword>
<dbReference type="GO" id="GO:0008137">
    <property type="term" value="F:NADH dehydrogenase (ubiquinone) activity"/>
    <property type="evidence" value="ECO:0007669"/>
    <property type="project" value="InterPro"/>
</dbReference>
<feature type="domain" description="4Fe-4S His(Cys)3-ligated-type" evidence="16">
    <location>
        <begin position="79"/>
        <end position="118"/>
    </location>
</feature>
<reference evidence="17" key="1">
    <citation type="submission" date="2019-08" db="EMBL/GenBank/DDBJ databases">
        <authorList>
            <person name="Kucharzyk K."/>
            <person name="Murdoch R.W."/>
            <person name="Higgins S."/>
            <person name="Loffler F."/>
        </authorList>
    </citation>
    <scope>NUCLEOTIDE SEQUENCE</scope>
</reference>
<comment type="cofactor">
    <cofactor evidence="1">
        <name>[4Fe-4S] cluster</name>
        <dbReference type="ChEBI" id="CHEBI:49883"/>
    </cofactor>
</comment>
<evidence type="ECO:0000259" key="15">
    <source>
        <dbReference type="PROSITE" id="PS51379"/>
    </source>
</evidence>
<dbReference type="Pfam" id="PF02906">
    <property type="entry name" value="Fe_hyd_lg_C"/>
    <property type="match status" value="1"/>
</dbReference>
<dbReference type="EC" id="1.12.1.3" evidence="17"/>
<keyword evidence="12" id="KW-0472">Membrane</keyword>
<dbReference type="GO" id="GO:0051537">
    <property type="term" value="F:2 iron, 2 sulfur cluster binding"/>
    <property type="evidence" value="ECO:0007669"/>
    <property type="project" value="UniProtKB-KW"/>
</dbReference>
<dbReference type="Gene3D" id="3.10.20.740">
    <property type="match status" value="1"/>
</dbReference>
<evidence type="ECO:0000256" key="2">
    <source>
        <dbReference type="ARBA" id="ARBA00004370"/>
    </source>
</evidence>
<dbReference type="PROSITE" id="PS00641">
    <property type="entry name" value="COMPLEX1_75K_1"/>
    <property type="match status" value="1"/>
</dbReference>
<accession>A0A644Z0U4</accession>
<protein>
    <submittedName>
        <fullName evidence="17">NADP-reducing hydrogenase subunit HndD</fullName>
        <ecNumber evidence="17">1.12.1.3</ecNumber>
    </submittedName>
</protein>
<dbReference type="Gene3D" id="3.40.50.1780">
    <property type="match status" value="1"/>
</dbReference>
<dbReference type="Gene3D" id="3.30.70.20">
    <property type="match status" value="1"/>
</dbReference>
<dbReference type="FunFam" id="3.30.70.20:FF:000035">
    <property type="entry name" value="Iron hydrogenase 1"/>
    <property type="match status" value="1"/>
</dbReference>
<keyword evidence="5" id="KW-0001">2Fe-2S</keyword>
<evidence type="ECO:0000256" key="1">
    <source>
        <dbReference type="ARBA" id="ARBA00001966"/>
    </source>
</evidence>
<evidence type="ECO:0000256" key="12">
    <source>
        <dbReference type="ARBA" id="ARBA00023136"/>
    </source>
</evidence>
<evidence type="ECO:0000256" key="10">
    <source>
        <dbReference type="ARBA" id="ARBA00023014"/>
    </source>
</evidence>
<dbReference type="Pfam" id="PF13510">
    <property type="entry name" value="Fer2_4"/>
    <property type="match status" value="1"/>
</dbReference>
<dbReference type="InterPro" id="IPR013352">
    <property type="entry name" value="Fe_hydrogenase_subset"/>
</dbReference>
<name>A0A644Z0U4_9ZZZZ</name>
<dbReference type="GO" id="GO:0051539">
    <property type="term" value="F:4 iron, 4 sulfur cluster binding"/>
    <property type="evidence" value="ECO:0007669"/>
    <property type="project" value="UniProtKB-KW"/>
</dbReference>
<evidence type="ECO:0000259" key="16">
    <source>
        <dbReference type="PROSITE" id="PS51839"/>
    </source>
</evidence>
<dbReference type="InterPro" id="IPR049830">
    <property type="entry name" value="HndD"/>
</dbReference>
<dbReference type="PROSITE" id="PS51379">
    <property type="entry name" value="4FE4S_FER_2"/>
    <property type="match status" value="2"/>
</dbReference>
<dbReference type="GO" id="GO:0050583">
    <property type="term" value="F:hydrogen dehydrogenase (NADP+) activity"/>
    <property type="evidence" value="ECO:0007669"/>
    <property type="project" value="UniProtKB-EC"/>
</dbReference>
<dbReference type="Pfam" id="PF02256">
    <property type="entry name" value="Fe_hyd_SSU"/>
    <property type="match status" value="1"/>
</dbReference>
<dbReference type="SMART" id="SM00902">
    <property type="entry name" value="Fe_hyd_SSU"/>
    <property type="match status" value="1"/>
</dbReference>
<evidence type="ECO:0000256" key="9">
    <source>
        <dbReference type="ARBA" id="ARBA00023004"/>
    </source>
</evidence>
<keyword evidence="4" id="KW-0004">4Fe-4S</keyword>
<evidence type="ECO:0000256" key="8">
    <source>
        <dbReference type="ARBA" id="ARBA00022967"/>
    </source>
</evidence>
<dbReference type="GO" id="GO:0042773">
    <property type="term" value="P:ATP synthesis coupled electron transport"/>
    <property type="evidence" value="ECO:0007669"/>
    <property type="project" value="InterPro"/>
</dbReference>
<dbReference type="SUPFAM" id="SSF54292">
    <property type="entry name" value="2Fe-2S ferredoxin-like"/>
    <property type="match status" value="1"/>
</dbReference>
<evidence type="ECO:0000256" key="6">
    <source>
        <dbReference type="ARBA" id="ARBA00022723"/>
    </source>
</evidence>
<gene>
    <name evidence="17" type="primary">hndD_22</name>
    <name evidence="17" type="ORF">SDC9_80499</name>
</gene>
<dbReference type="Pfam" id="PF10588">
    <property type="entry name" value="NADH-G_4Fe-4S_3"/>
    <property type="match status" value="1"/>
</dbReference>
<comment type="cofactor">
    <cofactor evidence="13">
        <name>[2Fe-2S] cluster</name>
        <dbReference type="ChEBI" id="CHEBI:190135"/>
    </cofactor>
</comment>
<dbReference type="Gene3D" id="3.40.950.10">
    <property type="entry name" value="Fe-only Hydrogenase (Larger Subunit), Chain L, domain 3"/>
    <property type="match status" value="1"/>
</dbReference>
<dbReference type="InterPro" id="IPR000283">
    <property type="entry name" value="NADH_UbQ_OxRdtase_75kDa_su_CS"/>
</dbReference>
<evidence type="ECO:0000259" key="14">
    <source>
        <dbReference type="PROSITE" id="PS51085"/>
    </source>
</evidence>
<evidence type="ECO:0000256" key="13">
    <source>
        <dbReference type="ARBA" id="ARBA00034078"/>
    </source>
</evidence>
<dbReference type="InterPro" id="IPR050340">
    <property type="entry name" value="Cytosolic_Fe-S_CAF"/>
</dbReference>
<dbReference type="AlphaFoldDB" id="A0A644Z0U4"/>
<dbReference type="SUPFAM" id="SSF53920">
    <property type="entry name" value="Fe-only hydrogenase"/>
    <property type="match status" value="1"/>
</dbReference>
<dbReference type="InterPro" id="IPR036010">
    <property type="entry name" value="2Fe-2S_ferredoxin-like_sf"/>
</dbReference>
<dbReference type="InterPro" id="IPR036991">
    <property type="entry name" value="Fe_hydrogenase_ssu_sf"/>
</dbReference>
<keyword evidence="9" id="KW-0408">Iron</keyword>
<organism evidence="17">
    <name type="scientific">bioreactor metagenome</name>
    <dbReference type="NCBI Taxonomy" id="1076179"/>
    <lineage>
        <taxon>unclassified sequences</taxon>
        <taxon>metagenomes</taxon>
        <taxon>ecological metagenomes</taxon>
    </lineage>
</organism>
<dbReference type="GO" id="GO:0008901">
    <property type="term" value="F:ferredoxin hydrogenase activity"/>
    <property type="evidence" value="ECO:0007669"/>
    <property type="project" value="InterPro"/>
</dbReference>
<evidence type="ECO:0000256" key="5">
    <source>
        <dbReference type="ARBA" id="ARBA00022714"/>
    </source>
</evidence>
<dbReference type="PROSITE" id="PS00198">
    <property type="entry name" value="4FE4S_FER_1"/>
    <property type="match status" value="1"/>
</dbReference>
<keyword evidence="11" id="KW-0520">NAD</keyword>
<dbReference type="InterPro" id="IPR001041">
    <property type="entry name" value="2Fe-2S_ferredoxin-type"/>
</dbReference>
<dbReference type="EMBL" id="VSSQ01006806">
    <property type="protein sequence ID" value="MPM33918.1"/>
    <property type="molecule type" value="Genomic_DNA"/>
</dbReference>
<dbReference type="Pfam" id="PF12838">
    <property type="entry name" value="Fer4_7"/>
    <property type="match status" value="1"/>
</dbReference>
<dbReference type="InterPro" id="IPR003149">
    <property type="entry name" value="Fe_hydrogenase_ssu"/>
</dbReference>
<evidence type="ECO:0000256" key="4">
    <source>
        <dbReference type="ARBA" id="ARBA00022485"/>
    </source>
</evidence>
<feature type="domain" description="4Fe-4S ferredoxin-type" evidence="15">
    <location>
        <begin position="177"/>
        <end position="210"/>
    </location>
</feature>
<dbReference type="Gene3D" id="4.10.260.20">
    <property type="entry name" value="Iron hydrogenase, small subunit"/>
    <property type="match status" value="1"/>
</dbReference>
<comment type="similarity">
    <text evidence="3">Belongs to the complex I 75 kDa subunit family.</text>
</comment>
<dbReference type="NCBIfam" id="NF040763">
    <property type="entry name" value="FeFe_hydrog_A6"/>
    <property type="match status" value="1"/>
</dbReference>
<evidence type="ECO:0000256" key="7">
    <source>
        <dbReference type="ARBA" id="ARBA00022737"/>
    </source>
</evidence>
<dbReference type="SMART" id="SM00929">
    <property type="entry name" value="NADH-G_4Fe-4S_3"/>
    <property type="match status" value="1"/>
</dbReference>
<dbReference type="PROSITE" id="PS51839">
    <property type="entry name" value="4FE4S_HC3"/>
    <property type="match status" value="1"/>
</dbReference>
<sequence length="671" mass="73036">MSPNTVKVNNIEIPIAGERNLLELIRKAGIDLPTFCYHSELSIYGACRLCLVEVEGKGIMAACSTAPAEGMVVLTETAALRNMRKINVELLLANHNRECPSCPRSANCTLQDLARKLGVKEVRYKQTQKMLPIDCSSPSLERDPNKCILCGDCVRVCAETQSIGAIDFAYRGSNARVAPAFDKNLCEVECVNCGQCAAVCPTGAIVPKQDCDKVWQAIHDPEKTVIVQVAPAVRVALGEYFGFKTGENVERQMISALKMMGFDQVYDTCFTADMTIFEEATELLDRVKNGGKLPMFTSCCPAWVKFAEIYFPDMLGNISTTRSPQQIFGAVARETLPAKLGIKPENLVIVSIMPCTAKKFEAQLEKFKHNGRPDVDYVLTTIELAQMIESMGVNLAELQPEAFDLPLGFSTGGGVIFGATGGVMEAALRYAVEKLENKPLERVDFKEVRGLDGLKEATYKVAGMDVKVAVVHGLANARKLVDAIKAGKADYQFVEVMSCPGGCISGGGQPINKRSDFRKARTAGIYAIDKARQLQKPQDNYLVSACYKEAFGGHPGSHKAHDFLHTHYQNRGQILDAKIPVIRGKETKKLPICVTVCPTRQDCAGSKLLAGIVDFVQQNNLAEKVDIDAAFNSRPDDAGVVGIAIGDMAIDSKDSSLKRLCEMIAEGVKAL</sequence>
<dbReference type="FunFam" id="3.10.20.740:FF:000004">
    <property type="entry name" value="NADH-quinone oxidoreductase"/>
    <property type="match status" value="1"/>
</dbReference>
<dbReference type="PROSITE" id="PS51085">
    <property type="entry name" value="2FE2S_FER_2"/>
    <property type="match status" value="1"/>
</dbReference>
<dbReference type="PANTHER" id="PTHR11615">
    <property type="entry name" value="NITRATE, FORMATE, IRON DEHYDROGENASE"/>
    <property type="match status" value="1"/>
</dbReference>
<dbReference type="InterPro" id="IPR019574">
    <property type="entry name" value="NADH_UbQ_OxRdtase_Gsu_4Fe4S-bd"/>
</dbReference>
<dbReference type="InterPro" id="IPR017900">
    <property type="entry name" value="4Fe4S_Fe_S_CS"/>
</dbReference>
<dbReference type="GO" id="GO:0005506">
    <property type="term" value="F:iron ion binding"/>
    <property type="evidence" value="ECO:0007669"/>
    <property type="project" value="InterPro"/>
</dbReference>
<dbReference type="NCBIfam" id="TIGR02512">
    <property type="entry name" value="FeFe_hydrog_A"/>
    <property type="match status" value="1"/>
</dbReference>
<keyword evidence="10" id="KW-0411">Iron-sulfur</keyword>
<dbReference type="InterPro" id="IPR004108">
    <property type="entry name" value="Fe_hydrogenase_lsu_C"/>
</dbReference>
<comment type="subcellular location">
    <subcellularLocation>
        <location evidence="2">Membrane</location>
    </subcellularLocation>
</comment>
<proteinExistence type="inferred from homology"/>
<dbReference type="InterPro" id="IPR009016">
    <property type="entry name" value="Fe_hydrogenase"/>
</dbReference>
<dbReference type="InterPro" id="IPR017896">
    <property type="entry name" value="4Fe4S_Fe-S-bd"/>
</dbReference>
<dbReference type="CDD" id="cd00207">
    <property type="entry name" value="fer2"/>
    <property type="match status" value="1"/>
</dbReference>
<evidence type="ECO:0000256" key="3">
    <source>
        <dbReference type="ARBA" id="ARBA00005404"/>
    </source>
</evidence>
<dbReference type="GO" id="GO:0016020">
    <property type="term" value="C:membrane"/>
    <property type="evidence" value="ECO:0007669"/>
    <property type="project" value="UniProtKB-SubCell"/>
</dbReference>
<evidence type="ECO:0000256" key="11">
    <source>
        <dbReference type="ARBA" id="ARBA00023027"/>
    </source>
</evidence>
<comment type="caution">
    <text evidence="17">The sequence shown here is derived from an EMBL/GenBank/DDBJ whole genome shotgun (WGS) entry which is preliminary data.</text>
</comment>
<feature type="domain" description="4Fe-4S ferredoxin-type" evidence="15">
    <location>
        <begin position="138"/>
        <end position="168"/>
    </location>
</feature>